<dbReference type="EMBL" id="JACHWZ010000006">
    <property type="protein sequence ID" value="MBB3060869.1"/>
    <property type="molecule type" value="Genomic_DNA"/>
</dbReference>
<proteinExistence type="predicted"/>
<dbReference type="RefSeq" id="WP_183458681.1">
    <property type="nucleotide sequence ID" value="NZ_JACHWZ010000006.1"/>
</dbReference>
<dbReference type="AlphaFoldDB" id="A0A7W4ZA17"/>
<gene>
    <name evidence="1" type="ORF">FHS09_001689</name>
</gene>
<name>A0A7W4ZA17_9GAMM</name>
<evidence type="ECO:0000313" key="1">
    <source>
        <dbReference type="EMBL" id="MBB3060869.1"/>
    </source>
</evidence>
<keyword evidence="2" id="KW-1185">Reference proteome</keyword>
<dbReference type="Proteomes" id="UP000535937">
    <property type="component" value="Unassembled WGS sequence"/>
</dbReference>
<sequence>MIESRLFRTPAVVPATPTGSCAELFGGALPDTETDCVLSERHSDLESHQPFLCDKAVQLATALRMGDVGRISR</sequence>
<evidence type="ECO:0000313" key="2">
    <source>
        <dbReference type="Proteomes" id="UP000535937"/>
    </source>
</evidence>
<organism evidence="1 2">
    <name type="scientific">Microbulbifer rhizosphaerae</name>
    <dbReference type="NCBI Taxonomy" id="1562603"/>
    <lineage>
        <taxon>Bacteria</taxon>
        <taxon>Pseudomonadati</taxon>
        <taxon>Pseudomonadota</taxon>
        <taxon>Gammaproteobacteria</taxon>
        <taxon>Cellvibrionales</taxon>
        <taxon>Microbulbiferaceae</taxon>
        <taxon>Microbulbifer</taxon>
    </lineage>
</organism>
<accession>A0A7W4ZA17</accession>
<protein>
    <submittedName>
        <fullName evidence="1">Uncharacterized protein</fullName>
    </submittedName>
</protein>
<comment type="caution">
    <text evidence="1">The sequence shown here is derived from an EMBL/GenBank/DDBJ whole genome shotgun (WGS) entry which is preliminary data.</text>
</comment>
<reference evidence="1 2" key="1">
    <citation type="submission" date="2020-08" db="EMBL/GenBank/DDBJ databases">
        <title>Genomic Encyclopedia of Type Strains, Phase III (KMG-III): the genomes of soil and plant-associated and newly described type strains.</title>
        <authorList>
            <person name="Whitman W."/>
        </authorList>
    </citation>
    <scope>NUCLEOTIDE SEQUENCE [LARGE SCALE GENOMIC DNA]</scope>
    <source>
        <strain evidence="1 2">CECT 8799</strain>
    </source>
</reference>